<dbReference type="EMBL" id="FOHX01000003">
    <property type="protein sequence ID" value="SET51911.1"/>
    <property type="molecule type" value="Genomic_DNA"/>
</dbReference>
<dbReference type="STRING" id="568860.SAMN05421811_103290"/>
<sequence>MIESPTLRAQYVERVDVLDKVKALSLLSDGVHMTTELVADYYEVEVETIKSVVRRNRQELERNGLKRLEGEDLREFERVNLTPSPNRRSLNIFNRRAILNVGQMLTESAVAKDVRAYLLNVEEVATHEQRSEAIERVHLAKARVELLIAGDGYLDPKWQRLRIQIHTSIGLGEEPEIPDEDLPLYVPDFLKSKGLTQAQIRSAQSWFGRRVVKVALAEQRPMPAKRAEDTVSGAVRETYAWTRRDLPLFEEVWDMYYAGEYARDEQAELFAGSDA</sequence>
<gene>
    <name evidence="1" type="ORF">SAMN05421811_103290</name>
</gene>
<keyword evidence="2" id="KW-1185">Reference proteome</keyword>
<dbReference type="AlphaFoldDB" id="A0A1I0F1N4"/>
<organism evidence="1 2">
    <name type="scientific">Nonomuraea wenchangensis</name>
    <dbReference type="NCBI Taxonomy" id="568860"/>
    <lineage>
        <taxon>Bacteria</taxon>
        <taxon>Bacillati</taxon>
        <taxon>Actinomycetota</taxon>
        <taxon>Actinomycetes</taxon>
        <taxon>Streptosporangiales</taxon>
        <taxon>Streptosporangiaceae</taxon>
        <taxon>Nonomuraea</taxon>
    </lineage>
</organism>
<evidence type="ECO:0000313" key="2">
    <source>
        <dbReference type="Proteomes" id="UP000199361"/>
    </source>
</evidence>
<reference evidence="1 2" key="1">
    <citation type="submission" date="2016-10" db="EMBL/GenBank/DDBJ databases">
        <authorList>
            <person name="de Groot N.N."/>
        </authorList>
    </citation>
    <scope>NUCLEOTIDE SEQUENCE [LARGE SCALE GENOMIC DNA]</scope>
    <source>
        <strain evidence="1 2">CGMCC 4.5598</strain>
    </source>
</reference>
<dbReference type="Proteomes" id="UP000199361">
    <property type="component" value="Unassembled WGS sequence"/>
</dbReference>
<protein>
    <submittedName>
        <fullName evidence="1">Uncharacterized protein</fullName>
    </submittedName>
</protein>
<accession>A0A1I0F1N4</accession>
<proteinExistence type="predicted"/>
<evidence type="ECO:0000313" key="1">
    <source>
        <dbReference type="EMBL" id="SET51911.1"/>
    </source>
</evidence>
<name>A0A1I0F1N4_9ACTN</name>